<dbReference type="STRING" id="94643.A0A2A9MGN1"/>
<dbReference type="AlphaFoldDB" id="A0A2A9MGN1"/>
<evidence type="ECO:0000313" key="3">
    <source>
        <dbReference type="Proteomes" id="UP000224006"/>
    </source>
</evidence>
<protein>
    <submittedName>
        <fullName evidence="2">Uncharacterized protein</fullName>
    </submittedName>
</protein>
<dbReference type="KEGG" id="bbes:BESB_067800"/>
<dbReference type="PANTHER" id="PTHR34649:SF1">
    <property type="entry name" value="CILIA- AND FLAGELLA-ASSOCIATED PROTEIN 99"/>
    <property type="match status" value="1"/>
</dbReference>
<dbReference type="EMBL" id="NWUJ01000006">
    <property type="protein sequence ID" value="PFH34747.1"/>
    <property type="molecule type" value="Genomic_DNA"/>
</dbReference>
<dbReference type="PANTHER" id="PTHR34649">
    <property type="entry name" value="CILIA- AND FLAGELLA-ASSOCIATED PROTEIN 99"/>
    <property type="match status" value="1"/>
</dbReference>
<dbReference type="VEuPathDB" id="ToxoDB:BESB_067800"/>
<proteinExistence type="predicted"/>
<evidence type="ECO:0000313" key="2">
    <source>
        <dbReference type="EMBL" id="PFH34747.1"/>
    </source>
</evidence>
<dbReference type="OrthoDB" id="310506at2759"/>
<name>A0A2A9MGN1_BESBE</name>
<evidence type="ECO:0000256" key="1">
    <source>
        <dbReference type="SAM" id="MobiDB-lite"/>
    </source>
</evidence>
<gene>
    <name evidence="2" type="ORF">BESB_067800</name>
</gene>
<reference evidence="2 3" key="1">
    <citation type="submission" date="2017-09" db="EMBL/GenBank/DDBJ databases">
        <title>Genome sequencing of Besnoitia besnoiti strain Bb-Ger1.</title>
        <authorList>
            <person name="Schares G."/>
            <person name="Venepally P."/>
            <person name="Lorenzi H.A."/>
        </authorList>
    </citation>
    <scope>NUCLEOTIDE SEQUENCE [LARGE SCALE GENOMIC DNA]</scope>
    <source>
        <strain evidence="2 3">Bb-Ger1</strain>
    </source>
</reference>
<sequence length="658" mass="73458">MAELSLVAKGLGESSRTSGKQQRAGKTRQRMYCASLLNKAVTLLEKFHPAAHTAETFAQECLKNETAEDAVFIEEVFYGVLVNAPFLKAAASALLRQRTTGTQKKEQWLYMVIIFLLVFKIDEIGYPLFSSFVRSCPALPMYLLLDFVFDEESLVSFARPEWLQHYDAAYVDHSLIPRLQKHAGPLAGLVQSLKTLSTAGAAVVASNAKVTPSSQGDSSSSVGRLIEGGRLSAILTDFGYSEKIDRHSASGYQNGEHQATSCPESTSQSLRTSHEPKPSTGKQKDLIFSHDSSGEKHAERVAISLPSPSLPLPLDCEEESAPAKTGASKTKKEAVSRSSQGAKTVQWHPADQFSGPARDDGCSSSPGSPQCLVGSYSEPLQETDQGKLAVSAAENGTAQKSRGDEKEDDEEDEDEDFWTKDVDGEEAFLGRKEERKRQKKGPLQAAFRQWTLSRPSTFQELVDEAEARFKEECTFRPSSRRKMPVFDKTKAPCEEYKMIKQYEIDKRDGRAFAEWQQKERKKEEEQRIKNIAAKRVVAQLARAQGIHAAALAGLHRARAVRSLREIASACERIRREQQAQEQAQLAEKARTAREMMRSLAATAKQAMEARREQVTEEKLKRTKEQARAMRFFTPYGAVRRTTLRPWSVRMVWVRQAGR</sequence>
<feature type="compositionally biased region" description="Basic and acidic residues" evidence="1">
    <location>
        <begin position="417"/>
        <end position="436"/>
    </location>
</feature>
<accession>A0A2A9MGN1</accession>
<feature type="compositionally biased region" description="Basic and acidic residues" evidence="1">
    <location>
        <begin position="272"/>
        <end position="300"/>
    </location>
</feature>
<comment type="caution">
    <text evidence="2">The sequence shown here is derived from an EMBL/GenBank/DDBJ whole genome shotgun (WGS) entry which is preliminary data.</text>
</comment>
<feature type="region of interest" description="Disordered" evidence="1">
    <location>
        <begin position="248"/>
        <end position="443"/>
    </location>
</feature>
<feature type="compositionally biased region" description="Acidic residues" evidence="1">
    <location>
        <begin position="406"/>
        <end position="416"/>
    </location>
</feature>
<dbReference type="RefSeq" id="XP_029218756.1">
    <property type="nucleotide sequence ID" value="XM_029365173.1"/>
</dbReference>
<dbReference type="InterPro" id="IPR039341">
    <property type="entry name" value="CFAP99"/>
</dbReference>
<dbReference type="GeneID" id="40311706"/>
<keyword evidence="3" id="KW-1185">Reference proteome</keyword>
<dbReference type="Proteomes" id="UP000224006">
    <property type="component" value="Chromosome VI"/>
</dbReference>
<organism evidence="2 3">
    <name type="scientific">Besnoitia besnoiti</name>
    <name type="common">Apicomplexan protozoan</name>
    <dbReference type="NCBI Taxonomy" id="94643"/>
    <lineage>
        <taxon>Eukaryota</taxon>
        <taxon>Sar</taxon>
        <taxon>Alveolata</taxon>
        <taxon>Apicomplexa</taxon>
        <taxon>Conoidasida</taxon>
        <taxon>Coccidia</taxon>
        <taxon>Eucoccidiorida</taxon>
        <taxon>Eimeriorina</taxon>
        <taxon>Sarcocystidae</taxon>
        <taxon>Besnoitia</taxon>
    </lineage>
</organism>
<feature type="compositionally biased region" description="Polar residues" evidence="1">
    <location>
        <begin position="250"/>
        <end position="271"/>
    </location>
</feature>